<gene>
    <name evidence="6" type="ORF">HND93_28805</name>
</gene>
<keyword evidence="3" id="KW-0238">DNA-binding</keyword>
<dbReference type="SUPFAM" id="SSF46785">
    <property type="entry name" value="Winged helix' DNA-binding domain"/>
    <property type="match status" value="1"/>
</dbReference>
<dbReference type="InterPro" id="IPR036390">
    <property type="entry name" value="WH_DNA-bd_sf"/>
</dbReference>
<dbReference type="PANTHER" id="PTHR30126">
    <property type="entry name" value="HTH-TYPE TRANSCRIPTIONAL REGULATOR"/>
    <property type="match status" value="1"/>
</dbReference>
<keyword evidence="7" id="KW-1185">Reference proteome</keyword>
<evidence type="ECO:0000313" key="7">
    <source>
        <dbReference type="Proteomes" id="UP000584642"/>
    </source>
</evidence>
<evidence type="ECO:0000256" key="1">
    <source>
        <dbReference type="ARBA" id="ARBA00009437"/>
    </source>
</evidence>
<organism evidence="6 7">
    <name type="scientific">Azospirillum oleiclasticum</name>
    <dbReference type="NCBI Taxonomy" id="2735135"/>
    <lineage>
        <taxon>Bacteria</taxon>
        <taxon>Pseudomonadati</taxon>
        <taxon>Pseudomonadota</taxon>
        <taxon>Alphaproteobacteria</taxon>
        <taxon>Rhodospirillales</taxon>
        <taxon>Azospirillaceae</taxon>
        <taxon>Azospirillum</taxon>
    </lineage>
</organism>
<comment type="caution">
    <text evidence="6">The sequence shown here is derived from an EMBL/GenBank/DDBJ whole genome shotgun (WGS) entry which is preliminary data.</text>
</comment>
<evidence type="ECO:0000256" key="2">
    <source>
        <dbReference type="ARBA" id="ARBA00023015"/>
    </source>
</evidence>
<evidence type="ECO:0000313" key="6">
    <source>
        <dbReference type="EMBL" id="NYZ23719.1"/>
    </source>
</evidence>
<dbReference type="RefSeq" id="WP_180285497.1">
    <property type="nucleotide sequence ID" value="NZ_JABFDB010000031.1"/>
</dbReference>
<name>A0ABX2TKV5_9PROT</name>
<accession>A0ABX2TKV5</accession>
<dbReference type="PROSITE" id="PS50931">
    <property type="entry name" value="HTH_LYSR"/>
    <property type="match status" value="1"/>
</dbReference>
<evidence type="ECO:0000256" key="3">
    <source>
        <dbReference type="ARBA" id="ARBA00023125"/>
    </source>
</evidence>
<reference evidence="6 7" key="1">
    <citation type="submission" date="2020-05" db="EMBL/GenBank/DDBJ databases">
        <title>Azospirillum oleiclasticum sp. nov, a nitrogen-fixing and heavy crude oil-emulsifying bacterium isolated from the crude oil of Yumen Oilfield.</title>
        <authorList>
            <person name="Wu D."/>
            <person name="Cai M."/>
            <person name="Zhang X."/>
        </authorList>
    </citation>
    <scope>NUCLEOTIDE SEQUENCE [LARGE SCALE GENOMIC DNA]</scope>
    <source>
        <strain evidence="6 7">ROY-1-1-2</strain>
    </source>
</reference>
<comment type="similarity">
    <text evidence="1">Belongs to the LysR transcriptional regulatory family.</text>
</comment>
<keyword evidence="4" id="KW-0804">Transcription</keyword>
<dbReference type="Gene3D" id="1.10.10.10">
    <property type="entry name" value="Winged helix-like DNA-binding domain superfamily/Winged helix DNA-binding domain"/>
    <property type="match status" value="1"/>
</dbReference>
<dbReference type="EMBL" id="JABFDB010000031">
    <property type="protein sequence ID" value="NYZ23719.1"/>
    <property type="molecule type" value="Genomic_DNA"/>
</dbReference>
<sequence length="309" mass="32654">MQIKHLRTFTAVASALNVTRAAERLHLAQSSVTEQIQALEADLGAILFDRSKRRLRLTDAGRRLLDHATDLLSLADEARSAVAELADQPSGSLTVGGLETLCSSLLPPVLTTFCTAHPAVAVRMAAAGSGELRSGVRAGDIDVAFVFGDGPPEDGVERATVARERLSIIAPPGHRLAGRNAVARDDLADEPFLVTVTGCVYRRMFDEAFPVAGVGRPRLAGEFGSIGAIRALVAAGLGCALVPECAAAAATGLTVLPWVGEADHVPVSMLWRRRRVQPPGLRLFLATVRGGIGAIRPDGGHRRCAERTR</sequence>
<dbReference type="PRINTS" id="PR00039">
    <property type="entry name" value="HTHLYSR"/>
</dbReference>
<evidence type="ECO:0000259" key="5">
    <source>
        <dbReference type="PROSITE" id="PS50931"/>
    </source>
</evidence>
<dbReference type="Pfam" id="PF00126">
    <property type="entry name" value="HTH_1"/>
    <property type="match status" value="1"/>
</dbReference>
<proteinExistence type="inferred from homology"/>
<dbReference type="Proteomes" id="UP000584642">
    <property type="component" value="Unassembled WGS sequence"/>
</dbReference>
<dbReference type="PANTHER" id="PTHR30126:SF39">
    <property type="entry name" value="HTH-TYPE TRANSCRIPTIONAL REGULATOR CYSL"/>
    <property type="match status" value="1"/>
</dbReference>
<dbReference type="Gene3D" id="3.40.190.290">
    <property type="match status" value="1"/>
</dbReference>
<protein>
    <submittedName>
        <fullName evidence="6">LysR family transcriptional regulator</fullName>
    </submittedName>
</protein>
<dbReference type="Pfam" id="PF03466">
    <property type="entry name" value="LysR_substrate"/>
    <property type="match status" value="1"/>
</dbReference>
<feature type="domain" description="HTH lysR-type" evidence="5">
    <location>
        <begin position="1"/>
        <end position="58"/>
    </location>
</feature>
<dbReference type="SUPFAM" id="SSF53850">
    <property type="entry name" value="Periplasmic binding protein-like II"/>
    <property type="match status" value="1"/>
</dbReference>
<keyword evidence="2" id="KW-0805">Transcription regulation</keyword>
<dbReference type="CDD" id="cd05466">
    <property type="entry name" value="PBP2_LTTR_substrate"/>
    <property type="match status" value="1"/>
</dbReference>
<evidence type="ECO:0000256" key="4">
    <source>
        <dbReference type="ARBA" id="ARBA00023163"/>
    </source>
</evidence>
<dbReference type="InterPro" id="IPR005119">
    <property type="entry name" value="LysR_subst-bd"/>
</dbReference>
<dbReference type="InterPro" id="IPR036388">
    <property type="entry name" value="WH-like_DNA-bd_sf"/>
</dbReference>
<dbReference type="InterPro" id="IPR000847">
    <property type="entry name" value="LysR_HTH_N"/>
</dbReference>